<keyword evidence="2" id="KW-1133">Transmembrane helix</keyword>
<keyword evidence="4" id="KW-1185">Reference proteome</keyword>
<proteinExistence type="predicted"/>
<keyword evidence="2" id="KW-0812">Transmembrane</keyword>
<feature type="transmembrane region" description="Helical" evidence="2">
    <location>
        <begin position="40"/>
        <end position="64"/>
    </location>
</feature>
<feature type="region of interest" description="Disordered" evidence="1">
    <location>
        <begin position="77"/>
        <end position="174"/>
    </location>
</feature>
<dbReference type="AlphaFoldDB" id="A0A2P5C6T3"/>
<organism evidence="3 4">
    <name type="scientific">Parasponia andersonii</name>
    <name type="common">Sponia andersonii</name>
    <dbReference type="NCBI Taxonomy" id="3476"/>
    <lineage>
        <taxon>Eukaryota</taxon>
        <taxon>Viridiplantae</taxon>
        <taxon>Streptophyta</taxon>
        <taxon>Embryophyta</taxon>
        <taxon>Tracheophyta</taxon>
        <taxon>Spermatophyta</taxon>
        <taxon>Magnoliopsida</taxon>
        <taxon>eudicotyledons</taxon>
        <taxon>Gunneridae</taxon>
        <taxon>Pentapetalae</taxon>
        <taxon>rosids</taxon>
        <taxon>fabids</taxon>
        <taxon>Rosales</taxon>
        <taxon>Cannabaceae</taxon>
        <taxon>Parasponia</taxon>
    </lineage>
</organism>
<dbReference type="PROSITE" id="PS51257">
    <property type="entry name" value="PROKAR_LIPOPROTEIN"/>
    <property type="match status" value="1"/>
</dbReference>
<evidence type="ECO:0000313" key="4">
    <source>
        <dbReference type="Proteomes" id="UP000237105"/>
    </source>
</evidence>
<comment type="caution">
    <text evidence="3">The sequence shown here is derived from an EMBL/GenBank/DDBJ whole genome shotgun (WGS) entry which is preliminary data.</text>
</comment>
<evidence type="ECO:0000256" key="2">
    <source>
        <dbReference type="SAM" id="Phobius"/>
    </source>
</evidence>
<dbReference type="Proteomes" id="UP000237105">
    <property type="component" value="Unassembled WGS sequence"/>
</dbReference>
<accession>A0A2P5C6T3</accession>
<dbReference type="PANTHER" id="PTHR34964:SF14">
    <property type="entry name" value="MEMBRANE LIPOPROTEIN"/>
    <property type="match status" value="1"/>
</dbReference>
<keyword evidence="2" id="KW-0472">Membrane</keyword>
<feature type="compositionally biased region" description="Low complexity" evidence="1">
    <location>
        <begin position="94"/>
        <end position="113"/>
    </location>
</feature>
<dbReference type="OrthoDB" id="1056497at2759"/>
<dbReference type="PANTHER" id="PTHR34964">
    <property type="entry name" value="MEMBRANE LIPOPROTEIN-RELATED"/>
    <property type="match status" value="1"/>
</dbReference>
<dbReference type="STRING" id="3476.A0A2P5C6T3"/>
<dbReference type="EMBL" id="JXTB01000168">
    <property type="protein sequence ID" value="PON56694.1"/>
    <property type="molecule type" value="Genomic_DNA"/>
</dbReference>
<feature type="compositionally biased region" description="Basic and acidic residues" evidence="1">
    <location>
        <begin position="137"/>
        <end position="168"/>
    </location>
</feature>
<feature type="transmembrane region" description="Helical" evidence="2">
    <location>
        <begin position="12"/>
        <end position="34"/>
    </location>
</feature>
<gene>
    <name evidence="3" type="ORF">PanWU01x14_179120</name>
</gene>
<sequence>MDQRKGDARVYVVSVLFFSCIISGGVFLCLYIVLPETQSSGWFPIAGLVLVSIPWAFWLFTFLYRCFKFHATPPQLDSSNRFSKGGGSTREPAKAAPPTTTTTPNTSASDSPAMQSPWGGAERRVQFGPVVVLGGEGEGHAGAAEKEQRRDEQEADHEISNCSRESEMPLRLSV</sequence>
<name>A0A2P5C6T3_PARAD</name>
<protein>
    <recommendedName>
        <fullName evidence="5">Transmembrane protein</fullName>
    </recommendedName>
</protein>
<evidence type="ECO:0000256" key="1">
    <source>
        <dbReference type="SAM" id="MobiDB-lite"/>
    </source>
</evidence>
<evidence type="ECO:0000313" key="3">
    <source>
        <dbReference type="EMBL" id="PON56694.1"/>
    </source>
</evidence>
<evidence type="ECO:0008006" key="5">
    <source>
        <dbReference type="Google" id="ProtNLM"/>
    </source>
</evidence>
<reference evidence="4" key="1">
    <citation type="submission" date="2016-06" db="EMBL/GenBank/DDBJ databases">
        <title>Parallel loss of symbiosis genes in relatives of nitrogen-fixing non-legume Parasponia.</title>
        <authorList>
            <person name="Van Velzen R."/>
            <person name="Holmer R."/>
            <person name="Bu F."/>
            <person name="Rutten L."/>
            <person name="Van Zeijl A."/>
            <person name="Liu W."/>
            <person name="Santuari L."/>
            <person name="Cao Q."/>
            <person name="Sharma T."/>
            <person name="Shen D."/>
            <person name="Roswanjaya Y."/>
            <person name="Wardhani T."/>
            <person name="Kalhor M.S."/>
            <person name="Jansen J."/>
            <person name="Van den Hoogen J."/>
            <person name="Gungor B."/>
            <person name="Hartog M."/>
            <person name="Hontelez J."/>
            <person name="Verver J."/>
            <person name="Yang W.-C."/>
            <person name="Schijlen E."/>
            <person name="Repin R."/>
            <person name="Schilthuizen M."/>
            <person name="Schranz E."/>
            <person name="Heidstra R."/>
            <person name="Miyata K."/>
            <person name="Fedorova E."/>
            <person name="Kohlen W."/>
            <person name="Bisseling T."/>
            <person name="Smit S."/>
            <person name="Geurts R."/>
        </authorList>
    </citation>
    <scope>NUCLEOTIDE SEQUENCE [LARGE SCALE GENOMIC DNA]</scope>
    <source>
        <strain evidence="4">cv. WU1-14</strain>
    </source>
</reference>